<dbReference type="PATRIC" id="fig|1003195.11.peg.6021"/>
<dbReference type="InterPro" id="IPR036291">
    <property type="entry name" value="NAD(P)-bd_dom_sf"/>
</dbReference>
<dbReference type="KEGG" id="sct:SCAT_4586"/>
<organism evidence="2 3">
    <name type="scientific">Streptantibioticus cattleyicolor (strain ATCC 35852 / DSM 46488 / JCM 4925 / NBRC 14057 / NRRL 8057)</name>
    <name type="common">Streptomyces cattleya</name>
    <dbReference type="NCBI Taxonomy" id="1003195"/>
    <lineage>
        <taxon>Bacteria</taxon>
        <taxon>Bacillati</taxon>
        <taxon>Actinomycetota</taxon>
        <taxon>Actinomycetes</taxon>
        <taxon>Kitasatosporales</taxon>
        <taxon>Streptomycetaceae</taxon>
        <taxon>Streptantibioticus</taxon>
    </lineage>
</organism>
<accession>G8X0N2</accession>
<evidence type="ECO:0000259" key="1">
    <source>
        <dbReference type="Pfam" id="PF13460"/>
    </source>
</evidence>
<name>F8JVN7_STREN</name>
<dbReference type="HOGENOM" id="CLU_007383_5_1_11"/>
<dbReference type="Gene3D" id="3.40.50.720">
    <property type="entry name" value="NAD(P)-binding Rossmann-like Domain"/>
    <property type="match status" value="1"/>
</dbReference>
<dbReference type="InterPro" id="IPR016040">
    <property type="entry name" value="NAD(P)-bd_dom"/>
</dbReference>
<accession>F8JVN7</accession>
<keyword evidence="3" id="KW-1185">Reference proteome</keyword>
<dbReference type="KEGG" id="scy:SCATT_45760"/>
<dbReference type="PANTHER" id="PTHR43162">
    <property type="match status" value="1"/>
</dbReference>
<dbReference type="Proteomes" id="UP000007842">
    <property type="component" value="Chromosome"/>
</dbReference>
<dbReference type="Pfam" id="PF13460">
    <property type="entry name" value="NAD_binding_10"/>
    <property type="match status" value="1"/>
</dbReference>
<proteinExistence type="predicted"/>
<dbReference type="PANTHER" id="PTHR43162:SF1">
    <property type="entry name" value="PRESTALK A DIFFERENTIATION PROTEIN A"/>
    <property type="match status" value="1"/>
</dbReference>
<evidence type="ECO:0000313" key="3">
    <source>
        <dbReference type="Proteomes" id="UP000007842"/>
    </source>
</evidence>
<gene>
    <name evidence="2" type="ordered locus">SCATT_45760</name>
</gene>
<dbReference type="SUPFAM" id="SSF51735">
    <property type="entry name" value="NAD(P)-binding Rossmann-fold domains"/>
    <property type="match status" value="1"/>
</dbReference>
<dbReference type="InterPro" id="IPR051604">
    <property type="entry name" value="Ergot_Alk_Oxidoreductase"/>
</dbReference>
<evidence type="ECO:0000313" key="2">
    <source>
        <dbReference type="EMBL" id="AEW96947.1"/>
    </source>
</evidence>
<reference evidence="3" key="1">
    <citation type="submission" date="2011-12" db="EMBL/GenBank/DDBJ databases">
        <title>Complete genome sequence of Streptomyces cattleya strain DSM 46488.</title>
        <authorList>
            <person name="Ou H.-Y."/>
            <person name="Li P."/>
            <person name="Zhao C."/>
            <person name="O'Hagan D."/>
            <person name="Deng Z."/>
        </authorList>
    </citation>
    <scope>NUCLEOTIDE SEQUENCE [LARGE SCALE GENOMIC DNA]</scope>
    <source>
        <strain evidence="3">ATCC 35852 / DSM 46488 / JCM 4925 / NBRC 14057 / NRRL 8057</strain>
    </source>
</reference>
<dbReference type="OrthoDB" id="9771302at2"/>
<dbReference type="RefSeq" id="WP_014145290.1">
    <property type="nucleotide sequence ID" value="NC_016111.1"/>
</dbReference>
<dbReference type="eggNOG" id="COG0702">
    <property type="taxonomic scope" value="Bacteria"/>
</dbReference>
<sequence length="274" mass="28431">MNDTTLVTGGTGVLGTALVARLRAAGRPVRVLSRRPPAPDAVPLEGTEWAVGDLTSGAGLAAALEGVGTVVHCATDSRRWKNDPVAAERLVEAARAAGSPHLVYISIVGIDRVPFPYYRAKLAVERIVAGSGLPWTVLRTTQFHDLLLAVARQLTRLPVALVPSGVRMQPVDVADVAARLADLAAGAPAGCVPDMGGPEVMTLADAVRAVLRATGGRRPVLEVPLPGGLVRATRHGGLLAPDNPADGHRFTDFLAEASFDSRRYGAASRGGGQS</sequence>
<dbReference type="AlphaFoldDB" id="F8JVN7"/>
<feature type="domain" description="NAD(P)-binding" evidence="1">
    <location>
        <begin position="9"/>
        <end position="181"/>
    </location>
</feature>
<dbReference type="STRING" id="1003195.SCATT_45760"/>
<dbReference type="EMBL" id="CP003219">
    <property type="protein sequence ID" value="AEW96947.1"/>
    <property type="molecule type" value="Genomic_DNA"/>
</dbReference>
<protein>
    <recommendedName>
        <fullName evidence="1">NAD(P)-binding domain-containing protein</fullName>
    </recommendedName>
</protein>